<evidence type="ECO:0000259" key="3">
    <source>
        <dbReference type="PROSITE" id="PS51186"/>
    </source>
</evidence>
<dbReference type="RefSeq" id="WP_147650027.1">
    <property type="nucleotide sequence ID" value="NZ_CP042806.1"/>
</dbReference>
<dbReference type="InterPro" id="IPR036388">
    <property type="entry name" value="WH-like_DNA-bd_sf"/>
</dbReference>
<dbReference type="InterPro" id="IPR036390">
    <property type="entry name" value="WH_DNA-bd_sf"/>
</dbReference>
<dbReference type="Pfam" id="PF12802">
    <property type="entry name" value="MarR_2"/>
    <property type="match status" value="1"/>
</dbReference>
<dbReference type="GO" id="GO:0008080">
    <property type="term" value="F:N-acetyltransferase activity"/>
    <property type="evidence" value="ECO:0007669"/>
    <property type="project" value="InterPro"/>
</dbReference>
<feature type="domain" description="N-acetyltransferase" evidence="3">
    <location>
        <begin position="148"/>
        <end position="306"/>
    </location>
</feature>
<evidence type="ECO:0000259" key="2">
    <source>
        <dbReference type="PROSITE" id="PS50995"/>
    </source>
</evidence>
<gene>
    <name evidence="4" type="ORF">FTW19_23670</name>
</gene>
<dbReference type="PANTHER" id="PTHR13947:SF37">
    <property type="entry name" value="LD18367P"/>
    <property type="match status" value="1"/>
</dbReference>
<dbReference type="PANTHER" id="PTHR13947">
    <property type="entry name" value="GNAT FAMILY N-ACETYLTRANSFERASE"/>
    <property type="match status" value="1"/>
</dbReference>
<dbReference type="InterPro" id="IPR050769">
    <property type="entry name" value="NAT_camello-type"/>
</dbReference>
<dbReference type="PROSITE" id="PS50995">
    <property type="entry name" value="HTH_MARR_2"/>
    <property type="match status" value="1"/>
</dbReference>
<dbReference type="GO" id="GO:0003700">
    <property type="term" value="F:DNA-binding transcription factor activity"/>
    <property type="evidence" value="ECO:0007669"/>
    <property type="project" value="InterPro"/>
</dbReference>
<dbReference type="Gene3D" id="3.40.630.30">
    <property type="match status" value="1"/>
</dbReference>
<dbReference type="KEGG" id="talb:FTW19_23670"/>
<dbReference type="SUPFAM" id="SSF46785">
    <property type="entry name" value="Winged helix' DNA-binding domain"/>
    <property type="match status" value="1"/>
</dbReference>
<dbReference type="InterPro" id="IPR016181">
    <property type="entry name" value="Acyl_CoA_acyltransferase"/>
</dbReference>
<accession>A0A5B9EIQ1</accession>
<dbReference type="CDD" id="cd00090">
    <property type="entry name" value="HTH_ARSR"/>
    <property type="match status" value="1"/>
</dbReference>
<dbReference type="AlphaFoldDB" id="A0A5B9EIQ1"/>
<dbReference type="Gene3D" id="1.10.10.10">
    <property type="entry name" value="Winged helix-like DNA-binding domain superfamily/Winged helix DNA-binding domain"/>
    <property type="match status" value="1"/>
</dbReference>
<dbReference type="Proteomes" id="UP000321820">
    <property type="component" value="Chromosome"/>
</dbReference>
<proteinExistence type="predicted"/>
<dbReference type="Pfam" id="PF00583">
    <property type="entry name" value="Acetyltransf_1"/>
    <property type="match status" value="1"/>
</dbReference>
<feature type="domain" description="HTH marR-type" evidence="2">
    <location>
        <begin position="1"/>
        <end position="135"/>
    </location>
</feature>
<dbReference type="SMART" id="SM00347">
    <property type="entry name" value="HTH_MARR"/>
    <property type="match status" value="1"/>
</dbReference>
<name>A0A5B9EIQ1_9BACT</name>
<evidence type="ECO:0000256" key="1">
    <source>
        <dbReference type="ARBA" id="ARBA00022679"/>
    </source>
</evidence>
<dbReference type="PROSITE" id="PS51186">
    <property type="entry name" value="GNAT"/>
    <property type="match status" value="1"/>
</dbReference>
<sequence length="307" mass="34387">MSLVGEVRSFNRFYTREIGLLAEHLPASEFSLAEARVLYELAQAGEQTAADIIRTLGMDKAHVSRITARFRAAGLVKSRISPEHGKHKLLSLTAAGKRTFKRMNDGTEAQIETLLAPLTSENRRRLAKGMQEIQSSLLQPKPPSAADVRLRPLKVGDLGWITHRQGVLYTQEYGWDWTYEGLVAQILGIFAANFDATREDAWIAELDDQVVGSVFLMKTDDPQVAKLRLLYVDPAARGLGVGSRLVNACIERARELGYRKLTLWTNDILVSARKIYQAAGFTLQEENRHHSFGKDLVGQTWTLDLKQ</sequence>
<dbReference type="SUPFAM" id="SSF55729">
    <property type="entry name" value="Acyl-CoA N-acyltransferases (Nat)"/>
    <property type="match status" value="1"/>
</dbReference>
<evidence type="ECO:0000313" key="5">
    <source>
        <dbReference type="Proteomes" id="UP000321820"/>
    </source>
</evidence>
<dbReference type="EMBL" id="CP042806">
    <property type="protein sequence ID" value="QEE30730.1"/>
    <property type="molecule type" value="Genomic_DNA"/>
</dbReference>
<protein>
    <submittedName>
        <fullName evidence="4">MarR family transcriptional regulator</fullName>
    </submittedName>
</protein>
<dbReference type="CDD" id="cd04301">
    <property type="entry name" value="NAT_SF"/>
    <property type="match status" value="1"/>
</dbReference>
<reference evidence="4 5" key="1">
    <citation type="submission" date="2019-08" db="EMBL/GenBank/DDBJ databases">
        <title>Complete genome sequence of Terriglobus albidus strain ORNL.</title>
        <authorList>
            <person name="Podar M."/>
        </authorList>
    </citation>
    <scope>NUCLEOTIDE SEQUENCE [LARGE SCALE GENOMIC DNA]</scope>
    <source>
        <strain evidence="4 5">ORNL</strain>
    </source>
</reference>
<dbReference type="InterPro" id="IPR000182">
    <property type="entry name" value="GNAT_dom"/>
</dbReference>
<dbReference type="InterPro" id="IPR011991">
    <property type="entry name" value="ArsR-like_HTH"/>
</dbReference>
<dbReference type="InterPro" id="IPR000835">
    <property type="entry name" value="HTH_MarR-typ"/>
</dbReference>
<organism evidence="4 5">
    <name type="scientific">Terriglobus albidus</name>
    <dbReference type="NCBI Taxonomy" id="1592106"/>
    <lineage>
        <taxon>Bacteria</taxon>
        <taxon>Pseudomonadati</taxon>
        <taxon>Acidobacteriota</taxon>
        <taxon>Terriglobia</taxon>
        <taxon>Terriglobales</taxon>
        <taxon>Acidobacteriaceae</taxon>
        <taxon>Terriglobus</taxon>
    </lineage>
</organism>
<evidence type="ECO:0000313" key="4">
    <source>
        <dbReference type="EMBL" id="QEE30730.1"/>
    </source>
</evidence>
<dbReference type="OrthoDB" id="5419426at2"/>
<keyword evidence="5" id="KW-1185">Reference proteome</keyword>
<keyword evidence="1" id="KW-0808">Transferase</keyword>